<gene>
    <name evidence="1" type="ORF">MJG53_004274</name>
</gene>
<comment type="caution">
    <text evidence="1">The sequence shown here is derived from an EMBL/GenBank/DDBJ whole genome shotgun (WGS) entry which is preliminary data.</text>
</comment>
<name>A0ACB9V9B7_9CETA</name>
<dbReference type="Proteomes" id="UP001057279">
    <property type="component" value="Linkage Group LG03"/>
</dbReference>
<proteinExistence type="predicted"/>
<protein>
    <submittedName>
        <fullName evidence="1">Uncharacterized protein</fullName>
    </submittedName>
</protein>
<organism evidence="1 2">
    <name type="scientific">Ovis ammon polii x Ovis aries</name>
    <dbReference type="NCBI Taxonomy" id="2918886"/>
    <lineage>
        <taxon>Eukaryota</taxon>
        <taxon>Metazoa</taxon>
        <taxon>Chordata</taxon>
        <taxon>Craniata</taxon>
        <taxon>Vertebrata</taxon>
        <taxon>Euteleostomi</taxon>
        <taxon>Mammalia</taxon>
        <taxon>Eutheria</taxon>
        <taxon>Laurasiatheria</taxon>
        <taxon>Artiodactyla</taxon>
        <taxon>Ruminantia</taxon>
        <taxon>Pecora</taxon>
        <taxon>Bovidae</taxon>
        <taxon>Caprinae</taxon>
        <taxon>Ovis</taxon>
    </lineage>
</organism>
<sequence length="186" mass="21292">MSEPLTFYQETPAHSMHRRHILRNGADKHRHAKENMMQFFTAGSQILNSADAKGEVLANVAETRNFEYPGKIHMLIFKHIICTHQICTALERKVESSLANFCFPASEKSRTILQWRIGPVPFGPDIPPPSCAEIWHPRSEQPLDSLKHTMAWPPFSLIPCQTHYMCRSGKGLEELRFPFGFCGRFV</sequence>
<evidence type="ECO:0000313" key="2">
    <source>
        <dbReference type="Proteomes" id="UP001057279"/>
    </source>
</evidence>
<keyword evidence="2" id="KW-1185">Reference proteome</keyword>
<accession>A0ACB9V9B7</accession>
<evidence type="ECO:0000313" key="1">
    <source>
        <dbReference type="EMBL" id="KAI4586487.1"/>
    </source>
</evidence>
<reference evidence="1" key="1">
    <citation type="submission" date="2022-03" db="EMBL/GenBank/DDBJ databases">
        <title>Genomic analyses of argali, domestic sheep and their hybrids provide insights into chromosomal evolution, heterosis and genetic basis of agronomic traits.</title>
        <authorList>
            <person name="Li M."/>
        </authorList>
    </citation>
    <scope>NUCLEOTIDE SEQUENCE</scope>
    <source>
        <strain evidence="1">F1 hybrid</strain>
    </source>
</reference>
<dbReference type="EMBL" id="CM043028">
    <property type="protein sequence ID" value="KAI4586487.1"/>
    <property type="molecule type" value="Genomic_DNA"/>
</dbReference>